<reference evidence="1" key="1">
    <citation type="submission" date="2024-06" db="EMBL/GenBank/DDBJ databases">
        <title>Intestivirid acquisition increases across infancy in a wild primate population.</title>
        <authorList>
            <person name="Schneider-Creas I.A."/>
            <person name="Moya I.L."/>
            <person name="Chiou K.L."/>
            <person name="Baniel A."/>
            <person name="Azanaw Haile A."/>
            <person name="Kebede F."/>
            <person name="Abebe B."/>
            <person name="Snyder-Mackler N."/>
            <person name="Varsani A."/>
        </authorList>
    </citation>
    <scope>NUCLEOTIDE SEQUENCE</scope>
    <source>
        <strain evidence="1">Int_RNL_2017_0055_MCB</strain>
    </source>
</reference>
<name>A0AAU8MHE9_9CAUD</name>
<protein>
    <submittedName>
        <fullName evidence="1">Uncharacterized protein</fullName>
    </submittedName>
</protein>
<evidence type="ECO:0000313" key="1">
    <source>
        <dbReference type="EMBL" id="XCO00037.1"/>
    </source>
</evidence>
<dbReference type="EMBL" id="PP965494">
    <property type="protein sequence ID" value="XCO00037.1"/>
    <property type="molecule type" value="Genomic_DNA"/>
</dbReference>
<proteinExistence type="predicted"/>
<organism evidence="1">
    <name type="scientific">Geladintestivirus 4</name>
    <dbReference type="NCBI Taxonomy" id="3233136"/>
    <lineage>
        <taxon>Viruses</taxon>
        <taxon>Duplodnaviria</taxon>
        <taxon>Heunggongvirae</taxon>
        <taxon>Uroviricota</taxon>
        <taxon>Caudoviricetes</taxon>
        <taxon>Crassvirales</taxon>
    </lineage>
</organism>
<sequence>MKPRSIKIKARNSIKNGTNFPKEMSKPKYICGWTGSYKFL</sequence>
<accession>A0AAU8MHE9</accession>